<comment type="similarity">
    <text evidence="1">Belongs to the ABC transporter superfamily.</text>
</comment>
<evidence type="ECO:0000256" key="6">
    <source>
        <dbReference type="ARBA" id="ARBA00022967"/>
    </source>
</evidence>
<dbReference type="GO" id="GO:0005524">
    <property type="term" value="F:ATP binding"/>
    <property type="evidence" value="ECO:0007669"/>
    <property type="project" value="UniProtKB-KW"/>
</dbReference>
<accession>A0ABS5QHV8</accession>
<dbReference type="Pfam" id="PF00005">
    <property type="entry name" value="ABC_tran"/>
    <property type="match status" value="1"/>
</dbReference>
<evidence type="ECO:0000256" key="8">
    <source>
        <dbReference type="SAM" id="MobiDB-lite"/>
    </source>
</evidence>
<dbReference type="EMBL" id="JAHCDA010000004">
    <property type="protein sequence ID" value="MBS7813252.1"/>
    <property type="molecule type" value="Genomic_DNA"/>
</dbReference>
<keyword evidence="11" id="KW-1185">Reference proteome</keyword>
<dbReference type="InterPro" id="IPR027417">
    <property type="entry name" value="P-loop_NTPase"/>
</dbReference>
<keyword evidence="7" id="KW-0472">Membrane</keyword>
<dbReference type="SUPFAM" id="SSF52540">
    <property type="entry name" value="P-loop containing nucleoside triphosphate hydrolases"/>
    <property type="match status" value="1"/>
</dbReference>
<dbReference type="PANTHER" id="PTHR42788">
    <property type="entry name" value="TAURINE IMPORT ATP-BINDING PROTEIN-RELATED"/>
    <property type="match status" value="1"/>
</dbReference>
<comment type="caution">
    <text evidence="10">The sequence shown here is derived from an EMBL/GenBank/DDBJ whole genome shotgun (WGS) entry which is preliminary data.</text>
</comment>
<keyword evidence="5 10" id="KW-0067">ATP-binding</keyword>
<evidence type="ECO:0000313" key="10">
    <source>
        <dbReference type="EMBL" id="MBS7813252.1"/>
    </source>
</evidence>
<evidence type="ECO:0000256" key="1">
    <source>
        <dbReference type="ARBA" id="ARBA00005417"/>
    </source>
</evidence>
<dbReference type="PROSITE" id="PS00211">
    <property type="entry name" value="ABC_TRANSPORTER_1"/>
    <property type="match status" value="1"/>
</dbReference>
<dbReference type="Proteomes" id="UP000766336">
    <property type="component" value="Unassembled WGS sequence"/>
</dbReference>
<dbReference type="InterPro" id="IPR017871">
    <property type="entry name" value="ABC_transporter-like_CS"/>
</dbReference>
<protein>
    <submittedName>
        <fullName evidence="10">ABC transporter ATP-binding protein</fullName>
    </submittedName>
</protein>
<feature type="domain" description="ABC transporter" evidence="9">
    <location>
        <begin position="304"/>
        <end position="534"/>
    </location>
</feature>
<dbReference type="InterPro" id="IPR050166">
    <property type="entry name" value="ABC_transporter_ATP-bind"/>
</dbReference>
<evidence type="ECO:0000256" key="5">
    <source>
        <dbReference type="ARBA" id="ARBA00022840"/>
    </source>
</evidence>
<proteinExistence type="inferred from homology"/>
<dbReference type="CDD" id="cd03293">
    <property type="entry name" value="ABC_NrtD_SsuB_transporters"/>
    <property type="match status" value="1"/>
</dbReference>
<feature type="region of interest" description="Disordered" evidence="8">
    <location>
        <begin position="1"/>
        <end position="40"/>
    </location>
</feature>
<keyword evidence="4" id="KW-0547">Nucleotide-binding</keyword>
<evidence type="ECO:0000313" key="11">
    <source>
        <dbReference type="Proteomes" id="UP000766336"/>
    </source>
</evidence>
<organism evidence="10 11">
    <name type="scientific">Roseococcus pinisoli</name>
    <dbReference type="NCBI Taxonomy" id="2835040"/>
    <lineage>
        <taxon>Bacteria</taxon>
        <taxon>Pseudomonadati</taxon>
        <taxon>Pseudomonadota</taxon>
        <taxon>Alphaproteobacteria</taxon>
        <taxon>Acetobacterales</taxon>
        <taxon>Roseomonadaceae</taxon>
        <taxon>Roseococcus</taxon>
    </lineage>
</organism>
<evidence type="ECO:0000259" key="9">
    <source>
        <dbReference type="PROSITE" id="PS50893"/>
    </source>
</evidence>
<evidence type="ECO:0000256" key="2">
    <source>
        <dbReference type="ARBA" id="ARBA00022448"/>
    </source>
</evidence>
<reference evidence="10 11" key="1">
    <citation type="submission" date="2021-05" db="EMBL/GenBank/DDBJ databases">
        <title>Roseococcus sp. XZZS9, whole genome shotgun sequencing project.</title>
        <authorList>
            <person name="Zhao G."/>
            <person name="Shen L."/>
        </authorList>
    </citation>
    <scope>NUCLEOTIDE SEQUENCE [LARGE SCALE GENOMIC DNA]</scope>
    <source>
        <strain evidence="10 11">XZZS9</strain>
    </source>
</reference>
<sequence>MDADGQFRGGPGAGRRGLPAAGLHRAADSAAVPARPGPRPLVRRAGAVPGGLAGGDGEVLAAAHALLRAAAAADRGVSGRLGAAGGKRARLTLAAGAGLCAGGRDRLPRGPRARLVAALRLLGASRDAPGRAAAGDGLAAAGLLPLPVLGERQHLPHRAGHGLSGRGPHLVGRRLREPRLLRRGADAGREAALPGAEGRGPGSAAACLRGAVHGPGRQLRRAGRGGNAGRARGPRLVSELGAGLGGLWQHVRRAAGDGADVLGPHHVALQAARPAALLAEGGGEMVSAATLERPASALPAGSALDLRHVSHAYQLKGEPLPVLDDVSLTAAPGEFVALLGPSGCGKSTLLRLVAGLEPPARGELFVDGAPVTGPDPSRVVVFQDPTLYPWRTVWRNAALGLEARGLLKSQRGRVDAALTLVGLDGFASAYPHQLSGGMAQRAALARALVNEPRLLILDEPLGKLDSLTRIAMQGELVRLWQRQNFTTLLVTHDVEEALLLATRVVVFSPRPARIRAEVPVDLPYPRHRDDPRLVELRREVLALLGVGDATG</sequence>
<keyword evidence="6" id="KW-1278">Translocase</keyword>
<dbReference type="InterPro" id="IPR003439">
    <property type="entry name" value="ABC_transporter-like_ATP-bd"/>
</dbReference>
<dbReference type="PANTHER" id="PTHR42788:SF17">
    <property type="entry name" value="ALIPHATIC SULFONATES IMPORT ATP-BINDING PROTEIN SSUB"/>
    <property type="match status" value="1"/>
</dbReference>
<evidence type="ECO:0000256" key="7">
    <source>
        <dbReference type="ARBA" id="ARBA00023136"/>
    </source>
</evidence>
<gene>
    <name evidence="10" type="ORF">KHU32_20080</name>
</gene>
<keyword evidence="2" id="KW-0813">Transport</keyword>
<name>A0ABS5QHV8_9PROT</name>
<keyword evidence="3" id="KW-1003">Cell membrane</keyword>
<dbReference type="InterPro" id="IPR003593">
    <property type="entry name" value="AAA+_ATPase"/>
</dbReference>
<evidence type="ECO:0000256" key="3">
    <source>
        <dbReference type="ARBA" id="ARBA00022475"/>
    </source>
</evidence>
<evidence type="ECO:0000256" key="4">
    <source>
        <dbReference type="ARBA" id="ARBA00022741"/>
    </source>
</evidence>
<dbReference type="SMART" id="SM00382">
    <property type="entry name" value="AAA"/>
    <property type="match status" value="1"/>
</dbReference>
<dbReference type="PROSITE" id="PS50893">
    <property type="entry name" value="ABC_TRANSPORTER_2"/>
    <property type="match status" value="1"/>
</dbReference>
<dbReference type="Gene3D" id="3.40.50.300">
    <property type="entry name" value="P-loop containing nucleotide triphosphate hydrolases"/>
    <property type="match status" value="1"/>
</dbReference>